<protein>
    <submittedName>
        <fullName evidence="2">Uncharacterized protein</fullName>
    </submittedName>
</protein>
<gene>
    <name evidence="2" type="ORF">Fmac_032783</name>
</gene>
<dbReference type="AlphaFoldDB" id="A0ABD1L5W6"/>
<evidence type="ECO:0000313" key="2">
    <source>
        <dbReference type="EMBL" id="KAL2318907.1"/>
    </source>
</evidence>
<dbReference type="Proteomes" id="UP001603857">
    <property type="component" value="Unassembled WGS sequence"/>
</dbReference>
<dbReference type="EMBL" id="JBGMDY010000011">
    <property type="protein sequence ID" value="KAL2318907.1"/>
    <property type="molecule type" value="Genomic_DNA"/>
</dbReference>
<organism evidence="2 3">
    <name type="scientific">Flemingia macrophylla</name>
    <dbReference type="NCBI Taxonomy" id="520843"/>
    <lineage>
        <taxon>Eukaryota</taxon>
        <taxon>Viridiplantae</taxon>
        <taxon>Streptophyta</taxon>
        <taxon>Embryophyta</taxon>
        <taxon>Tracheophyta</taxon>
        <taxon>Spermatophyta</taxon>
        <taxon>Magnoliopsida</taxon>
        <taxon>eudicotyledons</taxon>
        <taxon>Gunneridae</taxon>
        <taxon>Pentapetalae</taxon>
        <taxon>rosids</taxon>
        <taxon>fabids</taxon>
        <taxon>Fabales</taxon>
        <taxon>Fabaceae</taxon>
        <taxon>Papilionoideae</taxon>
        <taxon>50 kb inversion clade</taxon>
        <taxon>NPAAA clade</taxon>
        <taxon>indigoferoid/millettioid clade</taxon>
        <taxon>Phaseoleae</taxon>
        <taxon>Flemingia</taxon>
    </lineage>
</organism>
<proteinExistence type="predicted"/>
<reference evidence="2 3" key="1">
    <citation type="submission" date="2024-08" db="EMBL/GenBank/DDBJ databases">
        <title>Insights into the chromosomal genome structure of Flemingia macrophylla.</title>
        <authorList>
            <person name="Ding Y."/>
            <person name="Zhao Y."/>
            <person name="Bi W."/>
            <person name="Wu M."/>
            <person name="Zhao G."/>
            <person name="Gong Y."/>
            <person name="Li W."/>
            <person name="Zhang P."/>
        </authorList>
    </citation>
    <scope>NUCLEOTIDE SEQUENCE [LARGE SCALE GENOMIC DNA]</scope>
    <source>
        <strain evidence="2">DYQJB</strain>
        <tissue evidence="2">Leaf</tissue>
    </source>
</reference>
<comment type="caution">
    <text evidence="2">The sequence shown here is derived from an EMBL/GenBank/DDBJ whole genome shotgun (WGS) entry which is preliminary data.</text>
</comment>
<accession>A0ABD1L5W6</accession>
<sequence>MSNENFEAMRAKAKECEDLVEKKEAIMRRPKPTNFNQGRINETKLKSTPNESHHKRGKIMQKKKLEVNKAKNGSLELKPKMVAAAARASNLIR</sequence>
<name>A0ABD1L5W6_9FABA</name>
<keyword evidence="3" id="KW-1185">Reference proteome</keyword>
<evidence type="ECO:0000313" key="3">
    <source>
        <dbReference type="Proteomes" id="UP001603857"/>
    </source>
</evidence>
<evidence type="ECO:0000256" key="1">
    <source>
        <dbReference type="SAM" id="MobiDB-lite"/>
    </source>
</evidence>
<feature type="region of interest" description="Disordered" evidence="1">
    <location>
        <begin position="23"/>
        <end position="61"/>
    </location>
</feature>
<feature type="compositionally biased region" description="Polar residues" evidence="1">
    <location>
        <begin position="33"/>
        <end position="50"/>
    </location>
</feature>